<dbReference type="EMBL" id="WNWM01000002">
    <property type="protein sequence ID" value="MUI13269.1"/>
    <property type="molecule type" value="Genomic_DNA"/>
</dbReference>
<dbReference type="AlphaFoldDB" id="A0A6I3X8V4"/>
<comment type="caution">
    <text evidence="1">The sequence shown here is derived from an EMBL/GenBank/DDBJ whole genome shotgun (WGS) entry which is preliminary data.</text>
</comment>
<sequence length="108" mass="11921">MSITQQELETLMQEVEQEDPIDFADLPFDESDLRGIVAGRLCEMAGAMESFSETDRQMTLLAVSAKLVLENLVLHVQLLRRHGQPLNGQAAALLSRLRKQDNPGDSAG</sequence>
<evidence type="ECO:0000313" key="2">
    <source>
        <dbReference type="Proteomes" id="UP000431684"/>
    </source>
</evidence>
<protein>
    <submittedName>
        <fullName evidence="1">Uncharacterized protein</fullName>
    </submittedName>
</protein>
<organism evidence="1 2">
    <name type="scientific">Pseudoduganella dura</name>
    <dbReference type="NCBI Taxonomy" id="321982"/>
    <lineage>
        <taxon>Bacteria</taxon>
        <taxon>Pseudomonadati</taxon>
        <taxon>Pseudomonadota</taxon>
        <taxon>Betaproteobacteria</taxon>
        <taxon>Burkholderiales</taxon>
        <taxon>Oxalobacteraceae</taxon>
        <taxon>Telluria group</taxon>
        <taxon>Pseudoduganella</taxon>
    </lineage>
</organism>
<dbReference type="Proteomes" id="UP000431684">
    <property type="component" value="Unassembled WGS sequence"/>
</dbReference>
<keyword evidence="2" id="KW-1185">Reference proteome</keyword>
<name>A0A6I3X8V4_9BURK</name>
<dbReference type="RefSeq" id="WP_155709093.1">
    <property type="nucleotide sequence ID" value="NZ_BMWU01000011.1"/>
</dbReference>
<reference evidence="1 2" key="1">
    <citation type="submission" date="2019-11" db="EMBL/GenBank/DDBJ databases">
        <title>Draft Genome Sequences of Six Type Strains of the Genus Massilia.</title>
        <authorList>
            <person name="Miess H."/>
            <person name="Frediansyah A."/>
            <person name="Goeker M."/>
            <person name="Gross H."/>
        </authorList>
    </citation>
    <scope>NUCLEOTIDE SEQUENCE [LARGE SCALE GENOMIC DNA]</scope>
    <source>
        <strain evidence="1 2">DSM 17513</strain>
    </source>
</reference>
<gene>
    <name evidence="1" type="ORF">GJV26_12475</name>
</gene>
<proteinExistence type="predicted"/>
<evidence type="ECO:0000313" key="1">
    <source>
        <dbReference type="EMBL" id="MUI13269.1"/>
    </source>
</evidence>
<dbReference type="OrthoDB" id="8565165at2"/>
<accession>A0A6I3X8V4</accession>